<keyword evidence="2" id="KW-1185">Reference proteome</keyword>
<protein>
    <submittedName>
        <fullName evidence="1">Uncharacterized protein</fullName>
    </submittedName>
</protein>
<name>A0ACC0AC16_CATRO</name>
<dbReference type="EMBL" id="CM044706">
    <property type="protein sequence ID" value="KAI5657982.1"/>
    <property type="molecule type" value="Genomic_DNA"/>
</dbReference>
<organism evidence="1 2">
    <name type="scientific">Catharanthus roseus</name>
    <name type="common">Madagascar periwinkle</name>
    <name type="synonym">Vinca rosea</name>
    <dbReference type="NCBI Taxonomy" id="4058"/>
    <lineage>
        <taxon>Eukaryota</taxon>
        <taxon>Viridiplantae</taxon>
        <taxon>Streptophyta</taxon>
        <taxon>Embryophyta</taxon>
        <taxon>Tracheophyta</taxon>
        <taxon>Spermatophyta</taxon>
        <taxon>Magnoliopsida</taxon>
        <taxon>eudicotyledons</taxon>
        <taxon>Gunneridae</taxon>
        <taxon>Pentapetalae</taxon>
        <taxon>asterids</taxon>
        <taxon>lamiids</taxon>
        <taxon>Gentianales</taxon>
        <taxon>Apocynaceae</taxon>
        <taxon>Rauvolfioideae</taxon>
        <taxon>Vinceae</taxon>
        <taxon>Catharanthinae</taxon>
        <taxon>Catharanthus</taxon>
    </lineage>
</organism>
<accession>A0ACC0AC16</accession>
<proteinExistence type="predicted"/>
<evidence type="ECO:0000313" key="2">
    <source>
        <dbReference type="Proteomes" id="UP001060085"/>
    </source>
</evidence>
<sequence>MEYVHIANEVDMWEKRAIETPLKALKRAGRSLTMRGATEERNNKPQVKAKVYTLDGLPIETEVEVVEELLKEYRCIINYHPEKGNVDHNVRSAFCIDYEMPELFSDDLVMGSGLCLWSPTIALYALLNLGVEAALMCLDSLKLPSCLTQDEQRRSKPRKYLVSRGTMITYSDTVNLVEGLGVSHSMSRITKSTGK</sequence>
<gene>
    <name evidence="1" type="ORF">M9H77_26775</name>
</gene>
<comment type="caution">
    <text evidence="1">The sequence shown here is derived from an EMBL/GenBank/DDBJ whole genome shotgun (WGS) entry which is preliminary data.</text>
</comment>
<reference evidence="2" key="1">
    <citation type="journal article" date="2023" name="Nat. Plants">
        <title>Single-cell RNA sequencing provides a high-resolution roadmap for understanding the multicellular compartmentation of specialized metabolism.</title>
        <authorList>
            <person name="Sun S."/>
            <person name="Shen X."/>
            <person name="Li Y."/>
            <person name="Li Y."/>
            <person name="Wang S."/>
            <person name="Li R."/>
            <person name="Zhang H."/>
            <person name="Shen G."/>
            <person name="Guo B."/>
            <person name="Wei J."/>
            <person name="Xu J."/>
            <person name="St-Pierre B."/>
            <person name="Chen S."/>
            <person name="Sun C."/>
        </authorList>
    </citation>
    <scope>NUCLEOTIDE SEQUENCE [LARGE SCALE GENOMIC DNA]</scope>
</reference>
<evidence type="ECO:0000313" key="1">
    <source>
        <dbReference type="EMBL" id="KAI5657982.1"/>
    </source>
</evidence>
<dbReference type="Proteomes" id="UP001060085">
    <property type="component" value="Linkage Group LG06"/>
</dbReference>